<dbReference type="GO" id="GO:0043041">
    <property type="term" value="P:amino acid activation for nonribosomal peptide biosynthetic process"/>
    <property type="evidence" value="ECO:0007669"/>
    <property type="project" value="TreeGrafter"/>
</dbReference>
<reference evidence="8" key="2">
    <citation type="submission" date="2020-09" db="EMBL/GenBank/DDBJ databases">
        <authorList>
            <person name="Sun Q."/>
            <person name="Zhou Y."/>
        </authorList>
    </citation>
    <scope>NUCLEOTIDE SEQUENCE</scope>
    <source>
        <strain evidence="8">CGMCC 4.7201</strain>
    </source>
</reference>
<dbReference type="Pfam" id="PF00501">
    <property type="entry name" value="AMP-binding"/>
    <property type="match status" value="4"/>
</dbReference>
<dbReference type="Gene3D" id="3.30.559.10">
    <property type="entry name" value="Chloramphenicol acetyltransferase-like domain"/>
    <property type="match status" value="3"/>
</dbReference>
<dbReference type="NCBIfam" id="TIGR01733">
    <property type="entry name" value="AA-adenyl-dom"/>
    <property type="match status" value="4"/>
</dbReference>
<reference evidence="8" key="1">
    <citation type="journal article" date="2014" name="Int. J. Syst. Evol. Microbiol.">
        <title>Complete genome sequence of Corynebacterium casei LMG S-19264T (=DSM 44701T), isolated from a smear-ripened cheese.</title>
        <authorList>
            <consortium name="US DOE Joint Genome Institute (JGI-PGF)"/>
            <person name="Walter F."/>
            <person name="Albersmeier A."/>
            <person name="Kalinowski J."/>
            <person name="Ruckert C."/>
        </authorList>
    </citation>
    <scope>NUCLEOTIDE SEQUENCE</scope>
    <source>
        <strain evidence="8">CGMCC 4.7201</strain>
    </source>
</reference>
<dbReference type="FunFam" id="3.30.559.10:FF:000012">
    <property type="entry name" value="Non-ribosomal peptide synthetase"/>
    <property type="match status" value="2"/>
</dbReference>
<name>A0A918E1A8_9ACTN</name>
<feature type="region of interest" description="Disordered" evidence="6">
    <location>
        <begin position="3841"/>
        <end position="3865"/>
    </location>
</feature>
<dbReference type="Gene3D" id="3.30.300.30">
    <property type="match status" value="4"/>
</dbReference>
<dbReference type="SMART" id="SM00823">
    <property type="entry name" value="PKS_PP"/>
    <property type="match status" value="4"/>
</dbReference>
<feature type="compositionally biased region" description="Basic residues" evidence="6">
    <location>
        <begin position="3848"/>
        <end position="3865"/>
    </location>
</feature>
<dbReference type="SUPFAM" id="SSF52777">
    <property type="entry name" value="CoA-dependent acyltransferases"/>
    <property type="match status" value="6"/>
</dbReference>
<dbReference type="CDD" id="cd05930">
    <property type="entry name" value="A_NRPS"/>
    <property type="match status" value="1"/>
</dbReference>
<dbReference type="Pfam" id="PF00550">
    <property type="entry name" value="PP-binding"/>
    <property type="match status" value="4"/>
</dbReference>
<keyword evidence="4" id="KW-0597">Phosphoprotein</keyword>
<dbReference type="PANTHER" id="PTHR45527:SF1">
    <property type="entry name" value="FATTY ACID SYNTHASE"/>
    <property type="match status" value="1"/>
</dbReference>
<dbReference type="SUPFAM" id="SSF56801">
    <property type="entry name" value="Acetyl-CoA synthetase-like"/>
    <property type="match status" value="4"/>
</dbReference>
<evidence type="ECO:0000313" key="9">
    <source>
        <dbReference type="Proteomes" id="UP000641932"/>
    </source>
</evidence>
<evidence type="ECO:0000259" key="7">
    <source>
        <dbReference type="PROSITE" id="PS50075"/>
    </source>
</evidence>
<dbReference type="InterPro" id="IPR020806">
    <property type="entry name" value="PKS_PP-bd"/>
</dbReference>
<dbReference type="Gene3D" id="3.40.50.980">
    <property type="match status" value="6"/>
</dbReference>
<dbReference type="FunFam" id="2.30.38.10:FF:000001">
    <property type="entry name" value="Non-ribosomal peptide synthetase PvdI"/>
    <property type="match status" value="4"/>
</dbReference>
<dbReference type="PROSITE" id="PS00455">
    <property type="entry name" value="AMP_BINDING"/>
    <property type="match status" value="4"/>
</dbReference>
<organism evidence="8 9">
    <name type="scientific">Wenjunlia tyrosinilytica</name>
    <dbReference type="NCBI Taxonomy" id="1544741"/>
    <lineage>
        <taxon>Bacteria</taxon>
        <taxon>Bacillati</taxon>
        <taxon>Actinomycetota</taxon>
        <taxon>Actinomycetes</taxon>
        <taxon>Kitasatosporales</taxon>
        <taxon>Streptomycetaceae</taxon>
        <taxon>Wenjunlia</taxon>
    </lineage>
</organism>
<dbReference type="CDD" id="cd17646">
    <property type="entry name" value="A_NRPS_AB3403-like"/>
    <property type="match status" value="1"/>
</dbReference>
<evidence type="ECO:0000256" key="6">
    <source>
        <dbReference type="SAM" id="MobiDB-lite"/>
    </source>
</evidence>
<keyword evidence="3" id="KW-0596">Phosphopantetheine</keyword>
<dbReference type="CDD" id="cd19540">
    <property type="entry name" value="LCL_NRPS-like"/>
    <property type="match status" value="3"/>
</dbReference>
<evidence type="ECO:0000256" key="2">
    <source>
        <dbReference type="ARBA" id="ARBA00006432"/>
    </source>
</evidence>
<dbReference type="Pfam" id="PF13193">
    <property type="entry name" value="AMP-binding_C"/>
    <property type="match status" value="4"/>
</dbReference>
<dbReference type="InterPro" id="IPR036736">
    <property type="entry name" value="ACP-like_sf"/>
</dbReference>
<dbReference type="FunFam" id="3.40.50.980:FF:000001">
    <property type="entry name" value="Non-ribosomal peptide synthetase"/>
    <property type="match status" value="3"/>
</dbReference>
<dbReference type="GO" id="GO:0016874">
    <property type="term" value="F:ligase activity"/>
    <property type="evidence" value="ECO:0007669"/>
    <property type="project" value="UniProtKB-KW"/>
</dbReference>
<feature type="domain" description="Carrier" evidence="7">
    <location>
        <begin position="1604"/>
        <end position="1679"/>
    </location>
</feature>
<comment type="similarity">
    <text evidence="2">Belongs to the ATP-dependent AMP-binding enzyme family.</text>
</comment>
<dbReference type="Pfam" id="PF00668">
    <property type="entry name" value="Condensation"/>
    <property type="match status" value="3"/>
</dbReference>
<dbReference type="FunFam" id="3.40.50.980:FF:000002">
    <property type="entry name" value="Enterobactin synthetase component F"/>
    <property type="match status" value="1"/>
</dbReference>
<dbReference type="FunFam" id="3.40.50.12780:FF:000012">
    <property type="entry name" value="Non-ribosomal peptide synthetase"/>
    <property type="match status" value="2"/>
</dbReference>
<dbReference type="Gene3D" id="2.30.38.10">
    <property type="entry name" value="Luciferase, Domain 3"/>
    <property type="match status" value="3"/>
</dbReference>
<dbReference type="Proteomes" id="UP000641932">
    <property type="component" value="Unassembled WGS sequence"/>
</dbReference>
<dbReference type="GO" id="GO:0031177">
    <property type="term" value="F:phosphopantetheine binding"/>
    <property type="evidence" value="ECO:0007669"/>
    <property type="project" value="InterPro"/>
</dbReference>
<dbReference type="GO" id="GO:0017000">
    <property type="term" value="P:antibiotic biosynthetic process"/>
    <property type="evidence" value="ECO:0007669"/>
    <property type="project" value="UniProtKB-ARBA"/>
</dbReference>
<dbReference type="SUPFAM" id="SSF47336">
    <property type="entry name" value="ACP-like"/>
    <property type="match status" value="4"/>
</dbReference>
<comment type="caution">
    <text evidence="8">The sequence shown here is derived from an EMBL/GenBank/DDBJ whole genome shotgun (WGS) entry which is preliminary data.</text>
</comment>
<dbReference type="GO" id="GO:0005829">
    <property type="term" value="C:cytosol"/>
    <property type="evidence" value="ECO:0007669"/>
    <property type="project" value="TreeGrafter"/>
</dbReference>
<dbReference type="Gene3D" id="3.40.50.1820">
    <property type="entry name" value="alpha/beta hydrolase"/>
    <property type="match status" value="1"/>
</dbReference>
<protein>
    <recommendedName>
        <fullName evidence="7">Carrier domain-containing protein</fullName>
    </recommendedName>
</protein>
<gene>
    <name evidence="8" type="ORF">GCM10012280_53120</name>
</gene>
<dbReference type="PROSITE" id="PS50075">
    <property type="entry name" value="CARRIER"/>
    <property type="match status" value="4"/>
</dbReference>
<dbReference type="FunFam" id="1.10.1200.10:FF:000016">
    <property type="entry name" value="Non-ribosomal peptide synthase"/>
    <property type="match status" value="4"/>
</dbReference>
<dbReference type="Gene3D" id="1.10.1200.10">
    <property type="entry name" value="ACP-like"/>
    <property type="match status" value="3"/>
</dbReference>
<dbReference type="InterPro" id="IPR009081">
    <property type="entry name" value="PP-bd_ACP"/>
</dbReference>
<dbReference type="InterPro" id="IPR029058">
    <property type="entry name" value="AB_hydrolase_fold"/>
</dbReference>
<dbReference type="InterPro" id="IPR010071">
    <property type="entry name" value="AA_adenyl_dom"/>
</dbReference>
<dbReference type="InterPro" id="IPR006162">
    <property type="entry name" value="Ppantetheine_attach_site"/>
</dbReference>
<sequence>MPDSRDQKLTQDTAAERVRILGEWNDTQRPVEPVTLPELFQAQVERTPDAPALAFEDDELSYARLNAEANRLARLLLDRGVGPESVVAVAVPRSVELVVALLAVHKAGAAYLPLDTDYPAERLAFMLGDARPTCVLTTSAVELPQSAVPRVLLDTPDVLAPYADHRLSSTPAPGNPAYVIYTSGSTGRPKAVVIAHSGIVNRLLWMQNEYGLTAADRVLQKTPSSFDVSVQEFFWPLITGATLVVAKPGGHRDPAYLARLIQSRRITALHFVPSMLQVFLDEPAAAGCASLRLVLCSGEALPQRLAQRFHQVLGASLHNLYGPTEASIDVSSAQSVPGRSSGSGLVPIGRPVWNTRLHVLDAALEPVAPQMPGELYLAGVQLARGYLNRPGPTAERFVADPFGAAGARMYRTGDLVRWTSDGELDFIGRVDEQVKIRGFRVELGEVEAVLAADPALAQVKAVVREDRPGDQRLVAYAVPVAGAVPDPEGLRHCLARTLPEYMVPSAVLVLEALPLTPNGKLDRRALPAPDYSAEVDGAGPRTPQEEILCGLFADVLGLDSVGIHDNFFDLGGHSLLATRLVNRVRTVLGVELGVGGLFEAPTVAGIAAVLAEHGGGVERPVLRASADRGQRVPVSFAQRRLWFLSQVEGLSATYNIPLALGLTGDVDARALEAALGDVVDRHESLRTVFEEVDGEPVQVILPAGEIPVELRRLDVAPEGLQQAVTEASHRTFDLGADLPLRAWLMRTGEHESTLLLVLHHIAGDGWSLGPLARDVGTAYEARLDGREPQWPSLPVQYADYGLWQRGLLGDESAPDSVAARQIDYWRATLAGAPEELELPRDRPRPAVPTNRGARVTTHISAPLHRRLTAVSRESKSTLFMALQAGLSALLTRLGAGTDIPIGSVIAGRTDDALDDLVGFFVNTLVLRTDTSGNPSFGELLARVRTTDLAAYAHQDLPFDRLVEALNPARSRSRHPLFQVALVLQNNAAAEFSLGDGVTVGEGEVPLPGPHFDLCLNLREQRDDDGGPGGVRIHFEYAADLFDRGTVEALAARFVQLLDELSAHPDLPIGSAEILTPAERELILGEWNDTAVAVSGGGLNEVFLARVAEAPDALAVASDVERLTYRELNARANRLAHRLIAAGVGRESAVAVRLERSVDVVVTSLAVVKAGGAYLPLPAGYPAERIRLVMSDTGARILIVDPANRTHAAAGAAEELGAAVLVVDGEEGLKDRPTSDPDLPAHPDDLVCLLHTSGSTGTPKGVAITHRNVATFAAAPDWKDASQERVLLHSAHAFDASTYEIWVPLLTGNQIVVAPPGVLDTETYARVITEHRVTGLLVITTLFNLLAEEIPEVLGGLGRIVTGGEAASPRAMRRVLEHGPDLKLMHVYGPTECTVLATRAVVAATATTGTAVPIGGPMDNTRLLVLDRYLRPVPVGVTGELYIAGTGLARGYLNRPGVTGERFVADPFGPAGTRMYRTGDLVRWTPDGELDFVERADGQVKIRGFRVELGEIDAVLAADPALAQAKVVVREDRPGDKRLVAYAVPAAGAAPDPEELRRSLAATLPEYMVPSAVLVLEALPLTPNGKLDRQALPAPDYSAEVSGAGPRTPQEEILCGLFAALLGLETVGIHDNFFHLGGHSLLATRLANRIRAALAEELAVGSIFQAPTVAGIAALLAGDGGGPERPVLRASGERGQQVPLSFAQRRLWFLAQMEGPSATYNCPLALRLTGDVDARALQSALSDVAGRHESLRTVFREVDGEPVQVILSADGTSVQLMPVDLAPEELQEAMAAASRRPFDLGADLPVRAWLFRTGESESTLLLVLHHIAGDGWSMRPLGRDLGIAYAARLEDREPRWPALPVQYADYALWQRELLGDENDPDSVCGRQLAHWREALADLPEELELPWDRPRPAVRGHEGDVVALEVPADTHRRLLAVARDNHATLFMAAQAGLSALLTRLGAGTDVPMGSVVAGRGDDALDDLVGFFVNTLVLRTDTSGNPSFGELLERVRATDLAAYAHQDLPFDLLVEALNPVRSRARHPLFQVALVLQNNAAGDFSLGGGVTVGEAESLLPGAQFDLCLNLRERYDEEGRPDGLLIEFEYTVDLFDRSTVEVLAARFTQLLEQVSVRPDLPIGHAEILTPAERGLVLGEWNDTARPLPGTTVLGLFAEHVARTPGATAVEHGAVRLSYTALDRSAGRVAALLRARGIGVGDVVALAVEPSTDLVAAVVGALKAGAAFLPVDPKIPPARLRTILDDVSPAAVLSQSRVLDALRDAVSGLEVISLDDLADAEGAQGAQGAQAAQGAEGPDGPDGAASTTASRQSPVPPPTEPGPEDVACVFYTSGSTGRPKGVMFTHGALLNYTLTMVDAFALTSADRMLQVASPGFDVLLEELLPILAAGAAVVIPETPVLAAGADLAGYVEEHGITGLELTTAYWLEWAHELHTTGRRLPSSFRFVATGGERILPDRLLMWEEQPTELIHVYGLTEVSCTSTVCRLGSAAGRAETFAAPIGKPLWNTRVYVLDQHLQPVPVGVTGELYIGGTGLARGYVNRPGPTAGRFVADPFGAAGARMYRTGDLVRWTSDGELDFVGRVDEQVKIRGFRVELGEIEAVLAADPALAQVKAVVREDRPGDQRLVAYVVPVAGAVPDPEGLRRSLAGALPEYMVPSAVVVLEALPLTPNGKLDRRALPVPDFSGEVSGAGPRTPQEEILCGLFAGLLGLDSVGIHDNFFDLGGHSLLATRLVNRVRTVLGAELGVGGLFEAPTVAGIASVLAAHGGGMDRPVLRASADRGRHVPLSFAQRRLWFLAQVEGPSATYNIPLSLRLTGDVDARALESALGDVAARHESLRTIFREVDGEPVQVILPSAEALVELTRVELAPEELQEAVTAASHRTFDLSGDLPLRAWLFRAGAEEHVLLLVLHHIVGDGWSMAPLGQDLATAYEARLKGREPQWPPLPVQYADYTLWQRALLGGENEPGSIGGRQLAYWRQALADLPEELDLPRDRPRPAVPTYAGDSVAVEISADTHRRLLAVAGQSGATLFMAVQAGLSVLLSRLGAGTDIPIGSVVAGRTDEALDDLVGFFVNTLVLRTDTSGNPSFGELLRRVRSTDLAAYAHQDLPFDRLVEALNPARSRSRHPLFQIALAYQDTPEVRLCVDGLKSEVLPAEFPVAKFDLTFDVLEHKGEDGSARGIDLAVDYAVDLFDRDTVEALAARFTQLLDELSRRPDLPIGSAEILTPAERELILGEWNDTAVPVSRGSLTGVFGARVAQAPDAVAVASDVERLTYRELNERANRLAHRLIDAGLGRESAVAVRLERSVDVVVASLAVVKAGGAYLPLPTGYPADRVQAVMRDTGARLLVVDPANATHPAAEAARQLDAAVVVVDGEAGLEGRPGSDPAIRIEPDHLACVLHTSGSTGTPKGVAVTHDNVVAFAADRGWRDGSQERVLLHSAHAFDASTYEIWVPLLTGNQIVVAPPGALDTTTYARLISEHEVTGAVITTSLFNLLAEEIPDAIGRLGKIVTGGEAASPHAMRRALEHGADVKLMNVCGPTECTVLATWTRVTSATRGGATVPIGRPRDNTRVHVLDRRLSPVPVGVTGELYISGTGLARGYLNRSRVTAERFVADPFGPPGTRMYRTGDLVRWRPDGELDFVNRVDGQVKIRGFRVELGEIEAALAADPAVAHAAVAAREDRPGDKRLVAYVVPAPGAVPDPDRMRQELSGTLPEYMVPSAVVVLQALPLTPNGKLDRGALPAPEVATEASGAGPRTPHEEILCGLFADVLGLEAVGIHDNFFHLGGHSLLATRLVNRIRTALAKELAVGSFFQAPTVAAVAALLAASEPDERAPGRKRTPPSRPVLRPRNRG</sequence>
<dbReference type="InterPro" id="IPR020845">
    <property type="entry name" value="AMP-binding_CS"/>
</dbReference>
<dbReference type="GO" id="GO:0044550">
    <property type="term" value="P:secondary metabolite biosynthetic process"/>
    <property type="evidence" value="ECO:0007669"/>
    <property type="project" value="UniProtKB-ARBA"/>
</dbReference>
<evidence type="ECO:0000256" key="4">
    <source>
        <dbReference type="ARBA" id="ARBA00022553"/>
    </source>
</evidence>
<dbReference type="FunFam" id="3.30.559.30:FF:000001">
    <property type="entry name" value="Non-ribosomal peptide synthetase"/>
    <property type="match status" value="1"/>
</dbReference>
<feature type="domain" description="Carrier" evidence="7">
    <location>
        <begin position="539"/>
        <end position="614"/>
    </location>
</feature>
<dbReference type="Gene3D" id="3.30.559.30">
    <property type="entry name" value="Nonribosomal peptide synthetase, condensation domain"/>
    <property type="match status" value="3"/>
</dbReference>
<accession>A0A918E1A8</accession>
<evidence type="ECO:0000313" key="8">
    <source>
        <dbReference type="EMBL" id="GGO95586.1"/>
    </source>
</evidence>
<dbReference type="GO" id="GO:0008610">
    <property type="term" value="P:lipid biosynthetic process"/>
    <property type="evidence" value="ECO:0007669"/>
    <property type="project" value="UniProtKB-ARBA"/>
</dbReference>
<dbReference type="InterPro" id="IPR045851">
    <property type="entry name" value="AMP-bd_C_sf"/>
</dbReference>
<comment type="cofactor">
    <cofactor evidence="1">
        <name>pantetheine 4'-phosphate</name>
        <dbReference type="ChEBI" id="CHEBI:47942"/>
    </cofactor>
</comment>
<dbReference type="PROSITE" id="PS00012">
    <property type="entry name" value="PHOSPHOPANTETHEINE"/>
    <property type="match status" value="4"/>
</dbReference>
<dbReference type="CDD" id="cd12117">
    <property type="entry name" value="A_NRPS_Srf_like"/>
    <property type="match status" value="2"/>
</dbReference>
<dbReference type="NCBIfam" id="NF003417">
    <property type="entry name" value="PRK04813.1"/>
    <property type="match status" value="5"/>
</dbReference>
<feature type="region of interest" description="Disordered" evidence="6">
    <location>
        <begin position="2293"/>
        <end position="2335"/>
    </location>
</feature>
<keyword evidence="9" id="KW-1185">Reference proteome</keyword>
<evidence type="ECO:0000256" key="5">
    <source>
        <dbReference type="ARBA" id="ARBA00022598"/>
    </source>
</evidence>
<feature type="compositionally biased region" description="Low complexity" evidence="6">
    <location>
        <begin position="2293"/>
        <end position="2315"/>
    </location>
</feature>
<keyword evidence="5" id="KW-0436">Ligase</keyword>
<dbReference type="InterPro" id="IPR000873">
    <property type="entry name" value="AMP-dep_synth/lig_dom"/>
</dbReference>
<dbReference type="GO" id="GO:0072330">
    <property type="term" value="P:monocarboxylic acid biosynthetic process"/>
    <property type="evidence" value="ECO:0007669"/>
    <property type="project" value="UniProtKB-ARBA"/>
</dbReference>
<dbReference type="Gene3D" id="3.40.50.12780">
    <property type="entry name" value="N-terminal domain of ligase-like"/>
    <property type="match status" value="1"/>
</dbReference>
<feature type="domain" description="Carrier" evidence="7">
    <location>
        <begin position="3766"/>
        <end position="3841"/>
    </location>
</feature>
<dbReference type="FunFam" id="3.30.300.30:FF:000010">
    <property type="entry name" value="Enterobactin synthetase component F"/>
    <property type="match status" value="4"/>
</dbReference>
<dbReference type="InterPro" id="IPR025110">
    <property type="entry name" value="AMP-bd_C"/>
</dbReference>
<dbReference type="EMBL" id="BMMS01000026">
    <property type="protein sequence ID" value="GGO95586.1"/>
    <property type="molecule type" value="Genomic_DNA"/>
</dbReference>
<dbReference type="InterPro" id="IPR042099">
    <property type="entry name" value="ANL_N_sf"/>
</dbReference>
<dbReference type="InterPro" id="IPR023213">
    <property type="entry name" value="CAT-like_dom_sf"/>
</dbReference>
<dbReference type="InterPro" id="IPR001242">
    <property type="entry name" value="Condensation_dom"/>
</dbReference>
<proteinExistence type="inferred from homology"/>
<dbReference type="PANTHER" id="PTHR45527">
    <property type="entry name" value="NONRIBOSOMAL PEPTIDE SYNTHETASE"/>
    <property type="match status" value="1"/>
</dbReference>
<feature type="domain" description="Carrier" evidence="7">
    <location>
        <begin position="2702"/>
        <end position="2777"/>
    </location>
</feature>
<evidence type="ECO:0000256" key="1">
    <source>
        <dbReference type="ARBA" id="ARBA00001957"/>
    </source>
</evidence>
<evidence type="ECO:0000256" key="3">
    <source>
        <dbReference type="ARBA" id="ARBA00022450"/>
    </source>
</evidence>